<dbReference type="NCBIfam" id="TIGR02135">
    <property type="entry name" value="phoU_full"/>
    <property type="match status" value="1"/>
</dbReference>
<evidence type="ECO:0000313" key="10">
    <source>
        <dbReference type="Proteomes" id="UP000199287"/>
    </source>
</evidence>
<comment type="similarity">
    <text evidence="2 7">Belongs to the PhoU family.</text>
</comment>
<evidence type="ECO:0000256" key="3">
    <source>
        <dbReference type="ARBA" id="ARBA00011738"/>
    </source>
</evidence>
<feature type="domain" description="PhoU" evidence="8">
    <location>
        <begin position="119"/>
        <end position="204"/>
    </location>
</feature>
<dbReference type="PIRSF" id="PIRSF003107">
    <property type="entry name" value="PhoU"/>
    <property type="match status" value="1"/>
</dbReference>
<organism evidence="9 10">
    <name type="scientific">Tindallia magadiensis</name>
    <dbReference type="NCBI Taxonomy" id="69895"/>
    <lineage>
        <taxon>Bacteria</taxon>
        <taxon>Bacillati</taxon>
        <taxon>Bacillota</taxon>
        <taxon>Clostridia</taxon>
        <taxon>Peptostreptococcales</taxon>
        <taxon>Tindalliaceae</taxon>
        <taxon>Tindallia</taxon>
    </lineage>
</organism>
<dbReference type="AlphaFoldDB" id="A0A1I3B852"/>
<dbReference type="Proteomes" id="UP000199287">
    <property type="component" value="Unassembled WGS sequence"/>
</dbReference>
<dbReference type="Gene3D" id="1.20.58.220">
    <property type="entry name" value="Phosphate transport system protein phou homolog 2, domain 2"/>
    <property type="match status" value="1"/>
</dbReference>
<dbReference type="GO" id="GO:0030643">
    <property type="term" value="P:intracellular phosphate ion homeostasis"/>
    <property type="evidence" value="ECO:0007669"/>
    <property type="project" value="InterPro"/>
</dbReference>
<evidence type="ECO:0000256" key="2">
    <source>
        <dbReference type="ARBA" id="ARBA00008107"/>
    </source>
</evidence>
<evidence type="ECO:0000256" key="6">
    <source>
        <dbReference type="ARBA" id="ARBA00022592"/>
    </source>
</evidence>
<proteinExistence type="inferred from homology"/>
<comment type="function">
    <text evidence="7">Plays a role in the regulation of phosphate uptake.</text>
</comment>
<evidence type="ECO:0000256" key="1">
    <source>
        <dbReference type="ARBA" id="ARBA00004496"/>
    </source>
</evidence>
<dbReference type="InterPro" id="IPR038078">
    <property type="entry name" value="PhoU-like_sf"/>
</dbReference>
<feature type="domain" description="PhoU" evidence="8">
    <location>
        <begin position="16"/>
        <end position="103"/>
    </location>
</feature>
<dbReference type="Pfam" id="PF01895">
    <property type="entry name" value="PhoU"/>
    <property type="match status" value="2"/>
</dbReference>
<dbReference type="RefSeq" id="WP_093369598.1">
    <property type="nucleotide sequence ID" value="NZ_FOQA01000001.1"/>
</dbReference>
<dbReference type="EMBL" id="FOQA01000001">
    <property type="protein sequence ID" value="SFH58246.1"/>
    <property type="molecule type" value="Genomic_DNA"/>
</dbReference>
<name>A0A1I3B852_9FIRM</name>
<dbReference type="FunFam" id="1.20.58.220:FF:000004">
    <property type="entry name" value="Phosphate-specific transport system accessory protein PhoU"/>
    <property type="match status" value="1"/>
</dbReference>
<protein>
    <recommendedName>
        <fullName evidence="7">Phosphate-specific transport system accessory protein PhoU</fullName>
    </recommendedName>
</protein>
<dbReference type="GO" id="GO:0045936">
    <property type="term" value="P:negative regulation of phosphate metabolic process"/>
    <property type="evidence" value="ECO:0007669"/>
    <property type="project" value="InterPro"/>
</dbReference>
<comment type="subcellular location">
    <subcellularLocation>
        <location evidence="1 7">Cytoplasm</location>
    </subcellularLocation>
</comment>
<dbReference type="InterPro" id="IPR026022">
    <property type="entry name" value="PhoU_dom"/>
</dbReference>
<dbReference type="InterPro" id="IPR028366">
    <property type="entry name" value="PhoU"/>
</dbReference>
<reference evidence="10" key="1">
    <citation type="submission" date="2016-10" db="EMBL/GenBank/DDBJ databases">
        <authorList>
            <person name="Varghese N."/>
            <person name="Submissions S."/>
        </authorList>
    </citation>
    <scope>NUCLEOTIDE SEQUENCE [LARGE SCALE GENOMIC DNA]</scope>
    <source>
        <strain evidence="10">Z-7934</strain>
    </source>
</reference>
<accession>A0A1I3B852</accession>
<dbReference type="PANTHER" id="PTHR42930">
    <property type="entry name" value="PHOSPHATE-SPECIFIC TRANSPORT SYSTEM ACCESSORY PROTEIN PHOU"/>
    <property type="match status" value="1"/>
</dbReference>
<keyword evidence="10" id="KW-1185">Reference proteome</keyword>
<evidence type="ECO:0000259" key="8">
    <source>
        <dbReference type="Pfam" id="PF01895"/>
    </source>
</evidence>
<sequence>MRTSYVERLKGLKVKVLKMGSMVQEIIEESLQALMEQDMEKAEKIYEMDDCIDKMELEIENECMELIALQQPMAKDLRIIGTILKAITDLERMGDHAVNIAKQTKLIGKEPFIKPLIDIPRMAYLSEKMVAKCLDSFLKEDLTLAKEVSYDDDDVDEIYERVYLELLEMMIEDQKIIKQAFHLLLIARFLERIADHATNISERVIYMVTAERIEIN</sequence>
<dbReference type="GO" id="GO:0006817">
    <property type="term" value="P:phosphate ion transport"/>
    <property type="evidence" value="ECO:0007669"/>
    <property type="project" value="UniProtKB-KW"/>
</dbReference>
<comment type="subunit">
    <text evidence="3 7">Homodimer.</text>
</comment>
<dbReference type="PANTHER" id="PTHR42930:SF3">
    <property type="entry name" value="PHOSPHATE-SPECIFIC TRANSPORT SYSTEM ACCESSORY PROTEIN PHOU"/>
    <property type="match status" value="1"/>
</dbReference>
<evidence type="ECO:0000256" key="5">
    <source>
        <dbReference type="ARBA" id="ARBA00022490"/>
    </source>
</evidence>
<dbReference type="GO" id="GO:0005737">
    <property type="term" value="C:cytoplasm"/>
    <property type="evidence" value="ECO:0007669"/>
    <property type="project" value="UniProtKB-SubCell"/>
</dbReference>
<keyword evidence="6 7" id="KW-0592">Phosphate transport</keyword>
<evidence type="ECO:0000256" key="7">
    <source>
        <dbReference type="PIRNR" id="PIRNR003107"/>
    </source>
</evidence>
<gene>
    <name evidence="9" type="ORF">SAMN05192551_101637</name>
</gene>
<dbReference type="SUPFAM" id="SSF109755">
    <property type="entry name" value="PhoU-like"/>
    <property type="match status" value="1"/>
</dbReference>
<evidence type="ECO:0000256" key="4">
    <source>
        <dbReference type="ARBA" id="ARBA00022448"/>
    </source>
</evidence>
<evidence type="ECO:0000313" key="9">
    <source>
        <dbReference type="EMBL" id="SFH58246.1"/>
    </source>
</evidence>
<keyword evidence="5 7" id="KW-0963">Cytoplasm</keyword>
<dbReference type="STRING" id="69895.SAMN05192551_101637"/>
<keyword evidence="4 7" id="KW-0813">Transport</keyword>
<dbReference type="OrthoDB" id="9814256at2"/>